<dbReference type="VEuPathDB" id="VectorBase:CSON009241"/>
<dbReference type="InterPro" id="IPR031733">
    <property type="entry name" value="Dynein_attach_N"/>
</dbReference>
<dbReference type="Pfam" id="PF15867">
    <property type="entry name" value="Dynein_attach_N"/>
    <property type="match status" value="1"/>
</dbReference>
<organism evidence="4">
    <name type="scientific">Culicoides sonorensis</name>
    <name type="common">Biting midge</name>
    <dbReference type="NCBI Taxonomy" id="179676"/>
    <lineage>
        <taxon>Eukaryota</taxon>
        <taxon>Metazoa</taxon>
        <taxon>Ecdysozoa</taxon>
        <taxon>Arthropoda</taxon>
        <taxon>Hexapoda</taxon>
        <taxon>Insecta</taxon>
        <taxon>Pterygota</taxon>
        <taxon>Neoptera</taxon>
        <taxon>Endopterygota</taxon>
        <taxon>Diptera</taxon>
        <taxon>Nematocera</taxon>
        <taxon>Chironomoidea</taxon>
        <taxon>Ceratopogonidae</taxon>
        <taxon>Ceratopogoninae</taxon>
        <taxon>Culicoides</taxon>
        <taxon>Monoculicoides</taxon>
    </lineage>
</organism>
<dbReference type="PANTHER" id="PTHR28572">
    <property type="entry name" value="COILED-COIL DOMAIN-CONTAINING PROTEIN 103"/>
    <property type="match status" value="1"/>
</dbReference>
<dbReference type="EMBL" id="UFQT01000363">
    <property type="protein sequence ID" value="SSX23550.1"/>
    <property type="molecule type" value="Genomic_DNA"/>
</dbReference>
<dbReference type="AlphaFoldDB" id="A0A336M0F3"/>
<evidence type="ECO:0000313" key="4">
    <source>
        <dbReference type="EMBL" id="SSX23550.1"/>
    </source>
</evidence>
<protein>
    <submittedName>
        <fullName evidence="4">CSON009241 protein</fullName>
    </submittedName>
</protein>
<dbReference type="GO" id="GO:0036157">
    <property type="term" value="C:outer dynein arm"/>
    <property type="evidence" value="ECO:0007669"/>
    <property type="project" value="InterPro"/>
</dbReference>
<dbReference type="GO" id="GO:0007368">
    <property type="term" value="P:determination of left/right symmetry"/>
    <property type="evidence" value="ECO:0007669"/>
    <property type="project" value="TreeGrafter"/>
</dbReference>
<dbReference type="EMBL" id="UFQS01000363">
    <property type="protein sequence ID" value="SSX03184.1"/>
    <property type="molecule type" value="Genomic_DNA"/>
</dbReference>
<dbReference type="GO" id="GO:0036159">
    <property type="term" value="P:inner dynein arm assembly"/>
    <property type="evidence" value="ECO:0007669"/>
    <property type="project" value="TreeGrafter"/>
</dbReference>
<accession>A0A336M0F3</accession>
<feature type="domain" description="Dynein attachment factor N-terminal" evidence="2">
    <location>
        <begin position="13"/>
        <end position="78"/>
    </location>
</feature>
<proteinExistence type="predicted"/>
<dbReference type="InterPro" id="IPR042422">
    <property type="entry name" value="CC103"/>
</dbReference>
<evidence type="ECO:0000259" key="2">
    <source>
        <dbReference type="Pfam" id="PF15867"/>
    </source>
</evidence>
<dbReference type="OMA" id="MDNWKIT"/>
<gene>
    <name evidence="4" type="primary">CSON009241</name>
</gene>
<name>A0A336M0F3_CULSO</name>
<sequence length="84" mass="9580">MSNHNTRISINELNNLQSTCLNKIHQDQLYDIRNSAKIRACTTTKTYDEFKNIVDAAHLKPLDKDDKSSAKTKNRLWNSVASST</sequence>
<feature type="compositionally biased region" description="Polar residues" evidence="1">
    <location>
        <begin position="75"/>
        <end position="84"/>
    </location>
</feature>
<feature type="region of interest" description="Disordered" evidence="1">
    <location>
        <begin position="63"/>
        <end position="84"/>
    </location>
</feature>
<reference evidence="3" key="1">
    <citation type="submission" date="2018-04" db="EMBL/GenBank/DDBJ databases">
        <authorList>
            <person name="Go L.Y."/>
            <person name="Mitchell J.A."/>
        </authorList>
    </citation>
    <scope>NUCLEOTIDE SEQUENCE</scope>
    <source>
        <tissue evidence="3">Whole organism</tissue>
    </source>
</reference>
<dbReference type="GO" id="GO:0005576">
    <property type="term" value="C:extracellular region"/>
    <property type="evidence" value="ECO:0007669"/>
    <property type="project" value="GOC"/>
</dbReference>
<reference evidence="4" key="2">
    <citation type="submission" date="2018-07" db="EMBL/GenBank/DDBJ databases">
        <authorList>
            <person name="Quirk P.G."/>
            <person name="Krulwich T.A."/>
        </authorList>
    </citation>
    <scope>NUCLEOTIDE SEQUENCE</scope>
</reference>
<evidence type="ECO:0000313" key="3">
    <source>
        <dbReference type="EMBL" id="SSX03184.1"/>
    </source>
</evidence>
<evidence type="ECO:0000256" key="1">
    <source>
        <dbReference type="SAM" id="MobiDB-lite"/>
    </source>
</evidence>
<dbReference type="PANTHER" id="PTHR28572:SF1">
    <property type="entry name" value="COILED-COIL DOMAIN-CONTAINING PROTEIN 103"/>
    <property type="match status" value="1"/>
</dbReference>
<dbReference type="GO" id="GO:0003351">
    <property type="term" value="P:epithelial cilium movement involved in extracellular fluid movement"/>
    <property type="evidence" value="ECO:0007669"/>
    <property type="project" value="TreeGrafter"/>
</dbReference>